<accession>A0A0H1B3R1</accession>
<gene>
    <name evidence="1" type="ORF">EMPG_10518</name>
</gene>
<evidence type="ECO:0000313" key="1">
    <source>
        <dbReference type="EMBL" id="KLJ06074.1"/>
    </source>
</evidence>
<comment type="caution">
    <text evidence="1">The sequence shown here is derived from an EMBL/GenBank/DDBJ whole genome shotgun (WGS) entry which is preliminary data.</text>
</comment>
<protein>
    <submittedName>
        <fullName evidence="1">Uncharacterized protein</fullName>
    </submittedName>
</protein>
<proteinExistence type="predicted"/>
<dbReference type="Proteomes" id="UP000053573">
    <property type="component" value="Unassembled WGS sequence"/>
</dbReference>
<feature type="non-terminal residue" evidence="1">
    <location>
        <position position="1"/>
    </location>
</feature>
<reference evidence="2" key="1">
    <citation type="journal article" date="2015" name="PLoS Genet.">
        <title>The dynamic genome and transcriptome of the human fungal pathogen Blastomyces and close relative Emmonsia.</title>
        <authorList>
            <person name="Munoz J.F."/>
            <person name="Gauthier G.M."/>
            <person name="Desjardins C.A."/>
            <person name="Gallo J.E."/>
            <person name="Holder J."/>
            <person name="Sullivan T.D."/>
            <person name="Marty A.J."/>
            <person name="Carmen J.C."/>
            <person name="Chen Z."/>
            <person name="Ding L."/>
            <person name="Gujja S."/>
            <person name="Magrini V."/>
            <person name="Misas E."/>
            <person name="Mitreva M."/>
            <person name="Priest M."/>
            <person name="Saif S."/>
            <person name="Whiston E.A."/>
            <person name="Young S."/>
            <person name="Zeng Q."/>
            <person name="Goldman W.E."/>
            <person name="Mardis E.R."/>
            <person name="Taylor J.W."/>
            <person name="McEwen J.G."/>
            <person name="Clay O.K."/>
            <person name="Klein B.S."/>
            <person name="Cuomo C.A."/>
        </authorList>
    </citation>
    <scope>NUCLEOTIDE SEQUENCE [LARGE SCALE GENOMIC DNA]</scope>
    <source>
        <strain evidence="2">UAMH 139</strain>
    </source>
</reference>
<keyword evidence="2" id="KW-1185">Reference proteome</keyword>
<organism evidence="1 2">
    <name type="scientific">Blastomyces silverae</name>
    <dbReference type="NCBI Taxonomy" id="2060906"/>
    <lineage>
        <taxon>Eukaryota</taxon>
        <taxon>Fungi</taxon>
        <taxon>Dikarya</taxon>
        <taxon>Ascomycota</taxon>
        <taxon>Pezizomycotina</taxon>
        <taxon>Eurotiomycetes</taxon>
        <taxon>Eurotiomycetidae</taxon>
        <taxon>Onygenales</taxon>
        <taxon>Ajellomycetaceae</taxon>
        <taxon>Blastomyces</taxon>
    </lineage>
</organism>
<dbReference type="EMBL" id="LDEV01003300">
    <property type="protein sequence ID" value="KLJ06074.1"/>
    <property type="molecule type" value="Genomic_DNA"/>
</dbReference>
<evidence type="ECO:0000313" key="2">
    <source>
        <dbReference type="Proteomes" id="UP000053573"/>
    </source>
</evidence>
<sequence length="83" mass="9808">RDGNKPLRYRFALTLILLYNTDSPSRTKWRRHALVIHRFAGNEPYYQARFGSFEDLTVLQPFNLHYSTSCIIKMAPQIHGLWV</sequence>
<name>A0A0H1B3R1_9EURO</name>
<dbReference type="AlphaFoldDB" id="A0A0H1B3R1"/>